<dbReference type="GO" id="GO:0009279">
    <property type="term" value="C:cell outer membrane"/>
    <property type="evidence" value="ECO:0007669"/>
    <property type="project" value="UniProtKB-SubCell"/>
</dbReference>
<dbReference type="Gene3D" id="2.40.170.20">
    <property type="entry name" value="TonB-dependent receptor, beta-barrel domain"/>
    <property type="match status" value="1"/>
</dbReference>
<dbReference type="InterPro" id="IPR039426">
    <property type="entry name" value="TonB-dep_rcpt-like"/>
</dbReference>
<keyword evidence="4 7" id="KW-0812">Transmembrane</keyword>
<dbReference type="Proteomes" id="UP000326903">
    <property type="component" value="Unassembled WGS sequence"/>
</dbReference>
<dbReference type="RefSeq" id="WP_150417165.1">
    <property type="nucleotide sequence ID" value="NZ_VYQF01000015.1"/>
</dbReference>
<dbReference type="InterPro" id="IPR036942">
    <property type="entry name" value="Beta-barrel_TonB_sf"/>
</dbReference>
<protein>
    <submittedName>
        <fullName evidence="9">SusC/RagA family TonB-linked outer membrane protein</fullName>
    </submittedName>
</protein>
<dbReference type="InterPro" id="IPR037066">
    <property type="entry name" value="Plug_dom_sf"/>
</dbReference>
<evidence type="ECO:0000256" key="2">
    <source>
        <dbReference type="ARBA" id="ARBA00022448"/>
    </source>
</evidence>
<dbReference type="InterPro" id="IPR023996">
    <property type="entry name" value="TonB-dep_OMP_SusC/RagA"/>
</dbReference>
<dbReference type="InterPro" id="IPR023997">
    <property type="entry name" value="TonB-dep_OMP_SusC/RagA_CS"/>
</dbReference>
<evidence type="ECO:0000256" key="5">
    <source>
        <dbReference type="ARBA" id="ARBA00023136"/>
    </source>
</evidence>
<organism evidence="9 10">
    <name type="scientific">Ginsengibacter hankyongi</name>
    <dbReference type="NCBI Taxonomy" id="2607284"/>
    <lineage>
        <taxon>Bacteria</taxon>
        <taxon>Pseudomonadati</taxon>
        <taxon>Bacteroidota</taxon>
        <taxon>Chitinophagia</taxon>
        <taxon>Chitinophagales</taxon>
        <taxon>Chitinophagaceae</taxon>
        <taxon>Ginsengibacter</taxon>
    </lineage>
</organism>
<dbReference type="SUPFAM" id="SSF49464">
    <property type="entry name" value="Carboxypeptidase regulatory domain-like"/>
    <property type="match status" value="1"/>
</dbReference>
<dbReference type="SUPFAM" id="SSF56935">
    <property type="entry name" value="Porins"/>
    <property type="match status" value="1"/>
</dbReference>
<evidence type="ECO:0000256" key="1">
    <source>
        <dbReference type="ARBA" id="ARBA00004571"/>
    </source>
</evidence>
<evidence type="ECO:0000256" key="3">
    <source>
        <dbReference type="ARBA" id="ARBA00022452"/>
    </source>
</evidence>
<accession>A0A5J5IAP5</accession>
<keyword evidence="3 7" id="KW-1134">Transmembrane beta strand</keyword>
<dbReference type="InterPro" id="IPR012910">
    <property type="entry name" value="Plug_dom"/>
</dbReference>
<name>A0A5J5IAP5_9BACT</name>
<comment type="similarity">
    <text evidence="7">Belongs to the TonB-dependent receptor family.</text>
</comment>
<keyword evidence="6 7" id="KW-0998">Cell outer membrane</keyword>
<dbReference type="InterPro" id="IPR008969">
    <property type="entry name" value="CarboxyPept-like_regulatory"/>
</dbReference>
<dbReference type="Gene3D" id="2.170.130.10">
    <property type="entry name" value="TonB-dependent receptor, plug domain"/>
    <property type="match status" value="1"/>
</dbReference>
<dbReference type="AlphaFoldDB" id="A0A5J5IAP5"/>
<dbReference type="PROSITE" id="PS52016">
    <property type="entry name" value="TONB_DEPENDENT_REC_3"/>
    <property type="match status" value="1"/>
</dbReference>
<dbReference type="Pfam" id="PF07715">
    <property type="entry name" value="Plug"/>
    <property type="match status" value="1"/>
</dbReference>
<dbReference type="Pfam" id="PF13715">
    <property type="entry name" value="CarbopepD_reg_2"/>
    <property type="match status" value="1"/>
</dbReference>
<comment type="caution">
    <text evidence="9">The sequence shown here is derived from an EMBL/GenBank/DDBJ whole genome shotgun (WGS) entry which is preliminary data.</text>
</comment>
<dbReference type="NCBIfam" id="TIGR04056">
    <property type="entry name" value="OMP_RagA_SusC"/>
    <property type="match status" value="1"/>
</dbReference>
<evidence type="ECO:0000256" key="7">
    <source>
        <dbReference type="PROSITE-ProRule" id="PRU01360"/>
    </source>
</evidence>
<keyword evidence="10" id="KW-1185">Reference proteome</keyword>
<keyword evidence="2 7" id="KW-0813">Transport</keyword>
<dbReference type="Gene3D" id="2.60.40.1120">
    <property type="entry name" value="Carboxypeptidase-like, regulatory domain"/>
    <property type="match status" value="1"/>
</dbReference>
<proteinExistence type="inferred from homology"/>
<evidence type="ECO:0000259" key="8">
    <source>
        <dbReference type="Pfam" id="PF07715"/>
    </source>
</evidence>
<dbReference type="NCBIfam" id="TIGR04057">
    <property type="entry name" value="SusC_RagA_signa"/>
    <property type="match status" value="1"/>
</dbReference>
<comment type="subcellular location">
    <subcellularLocation>
        <location evidence="1 7">Cell outer membrane</location>
        <topology evidence="1 7">Multi-pass membrane protein</topology>
    </subcellularLocation>
</comment>
<feature type="domain" description="TonB-dependent receptor plug" evidence="8">
    <location>
        <begin position="121"/>
        <end position="237"/>
    </location>
</feature>
<reference evidence="9 10" key="1">
    <citation type="submission" date="2019-09" db="EMBL/GenBank/DDBJ databases">
        <title>Draft genome sequence of Ginsengibacter sp. BR5-29.</title>
        <authorList>
            <person name="Im W.-T."/>
        </authorList>
    </citation>
    <scope>NUCLEOTIDE SEQUENCE [LARGE SCALE GENOMIC DNA]</scope>
    <source>
        <strain evidence="9 10">BR5-29</strain>
    </source>
</reference>
<dbReference type="EMBL" id="VYQF01000015">
    <property type="protein sequence ID" value="KAA9034452.1"/>
    <property type="molecule type" value="Genomic_DNA"/>
</dbReference>
<evidence type="ECO:0000313" key="9">
    <source>
        <dbReference type="EMBL" id="KAA9034452.1"/>
    </source>
</evidence>
<gene>
    <name evidence="9" type="ORF">FW778_22495</name>
</gene>
<evidence type="ECO:0000256" key="4">
    <source>
        <dbReference type="ARBA" id="ARBA00022692"/>
    </source>
</evidence>
<keyword evidence="5 7" id="KW-0472">Membrane</keyword>
<evidence type="ECO:0000256" key="6">
    <source>
        <dbReference type="ARBA" id="ARBA00023237"/>
    </source>
</evidence>
<evidence type="ECO:0000313" key="10">
    <source>
        <dbReference type="Proteomes" id="UP000326903"/>
    </source>
</evidence>
<sequence>MRKSALCFLLTRLSFLTLLLLFLLSNSLFSQNTIRGKVTGSEGKPLVGATVTIGRGGKSTLTDTLGRFSIIAGPGNVMIISYVGYREQRIIPGNETELNISLSVAPHNLDEVVMIGYGTSKKKDITGAVGSVSEKDFNKGNFSSPDQLIQGKVSGVQMISNNGVPGGAMTIKIRGNSALVGTGQPLFVVDGVPLDSRSLQPGNDPLNFLNPADIASIDILKDASATAIYGSRAAYGVVIINTKKAQTGVTKLDVAVSAGVSSILKKIKVLNASQYRDAIKYYGIDPSYDKGGNADGMNAVLHDSWQQNYFIAGSGGTENSKYRFSAGYLNQDGIIINTGFKRYNAGITSNLKFLENKKLGLDINLNSSQYLQHGSADLSYGNAGIMQTALQWNPTDSLRNADGSIKMAGGDNVNPVALSKFARQTLKVTTVLGSLSPYYKFSDWLEYKILFSISYSSGISRSYMDQALGIYPFYPPGGNAGINNYELLTEQFTHTLTYNKAIARNLHLNAIVGYEYMKFTNQGYSLSGNGAQGVGFGNFGLNYTNYLQYSDPGSRSIASYIDPLSELQSFFGRTIFNYKDRYLLTATFRADGSTKFGSNNKYGYFPSFALAWNISQEKFFKVDIINSLKIRGGWGKTGNQEFPPGSAQALYALQNGGSVVQLNNPNPDLKWQSDQQYNIGIDFSILNNRVSGTADYFNKNTTSLLFPSAPIQPAPPGSIVRWINLDGQIHNKGFEVLVNGDIVKNKEFEWNLSVNATFLKNNVSGMPAPIATAFLSGPVETIRNGLPMEAFYTRKFLGLDKSTGFSTYQDSGTTLHYVGDPNPKMLLGISTSFRYGKFLLTANMYGSYGQDIFNNTLMALLNVDGIQGGNIALSVYQNPVKESLANPVTPSSRPIQKGNYLKMSNLTISYNIGDVAKAFKGVNMYITAQNLFIITRYSGFDPEVNVDADTNPAGVPGLGVDFARYPSSTSFIVGINFSL</sequence>